<name>X8DYI2_MYCXE</name>
<dbReference type="AlphaFoldDB" id="X8DYI2"/>
<evidence type="ECO:0000313" key="1">
    <source>
        <dbReference type="EMBL" id="EUA73439.1"/>
    </source>
</evidence>
<accession>X8DYI2</accession>
<sequence length="79" mass="8108">MLSDLAGGAAVNATAAVNTKTASKCAEFLVSVALMAIPLFNGCAEFRQPWPGGWGNVTDHWQTAAVTTAHFATSLVDAG</sequence>
<comment type="caution">
    <text evidence="1">The sequence shown here is derived from an EMBL/GenBank/DDBJ whole genome shotgun (WGS) entry which is preliminary data.</text>
</comment>
<organism evidence="1">
    <name type="scientific">Mycobacterium xenopi 4042</name>
    <dbReference type="NCBI Taxonomy" id="1299334"/>
    <lineage>
        <taxon>Bacteria</taxon>
        <taxon>Bacillati</taxon>
        <taxon>Actinomycetota</taxon>
        <taxon>Actinomycetes</taxon>
        <taxon>Mycobacteriales</taxon>
        <taxon>Mycobacteriaceae</taxon>
        <taxon>Mycobacterium</taxon>
    </lineage>
</organism>
<gene>
    <name evidence="1" type="ORF">I553_9595</name>
</gene>
<dbReference type="PATRIC" id="fig|1299334.3.peg.1105"/>
<protein>
    <submittedName>
        <fullName evidence="1">Uncharacterized protein</fullName>
    </submittedName>
</protein>
<reference evidence="1" key="1">
    <citation type="submission" date="2014-01" db="EMBL/GenBank/DDBJ databases">
        <authorList>
            <person name="Brown-Elliot B."/>
            <person name="Wallace R."/>
            <person name="Lenaerts A."/>
            <person name="Ordway D."/>
            <person name="DeGroote M.A."/>
            <person name="Parker T."/>
            <person name="Sizemore C."/>
            <person name="Tallon L.J."/>
            <person name="Sadzewicz L.K."/>
            <person name="Sengamalay N."/>
            <person name="Fraser C.M."/>
            <person name="Hine E."/>
            <person name="Shefchek K.A."/>
            <person name="Das S.P."/>
            <person name="Tettelin H."/>
        </authorList>
    </citation>
    <scope>NUCLEOTIDE SEQUENCE [LARGE SCALE GENOMIC DNA]</scope>
    <source>
        <strain evidence="1">4042</strain>
    </source>
</reference>
<dbReference type="EMBL" id="JAOB01000011">
    <property type="protein sequence ID" value="EUA73439.1"/>
    <property type="molecule type" value="Genomic_DNA"/>
</dbReference>
<proteinExistence type="predicted"/>